<gene>
    <name evidence="3" type="ORF">MAR_035278</name>
</gene>
<sequence length="519" mass="57740">MVKNILVSVSEEACLEDSEELIEDVEEGEELQMEQSTPEKRARHAITGRGVTIQMLMADGMIQAGEGVLSLEYLGQKFTADLLPNGKIKSCETGEVFGSPSSWAIFCKKLVNPAKKSGCGWASVKYKGRKLDSWKTSWFRQQKPRKPNIPGSQSPASSILSDTSDSHLKSPDDIKCHRVSDIKSHVTDVMGNISHPSSYASLAQISVMSDREPVQQEADLITDNSCVLDLTVKPRKSETPSVESATRNISDVASFCFMGEQEEALNLSLKPDPLGYKSTSSVVKTETLPCLSGSAEMGSRDKTPIRHSSLPHKKANMDMNQLVACEFFASSGNVQPYTVSMSTNSLLLIDFHCHLTTSEVVGYLGGKWDQTSQHLSIQQAFPCRCRLSDAQNAPLVEEEIRSTMKHQAPYYNKSLTTASSLQMYMTMPPTENSKSDIGVPMKLKYTVKQNHSVSEEALKEMHRVVEFYRRAPDWISFQHTWHPGVNFLEKLKTSLLNKLPEDQGETNSLLDYIHHLLIV</sequence>
<feature type="compositionally biased region" description="Polar residues" evidence="1">
    <location>
        <begin position="150"/>
        <end position="163"/>
    </location>
</feature>
<accession>A0ABY7EMG5</accession>
<dbReference type="Pfam" id="PF18755">
    <property type="entry name" value="RAMA"/>
    <property type="match status" value="1"/>
</dbReference>
<dbReference type="EMBL" id="CP111018">
    <property type="protein sequence ID" value="WAR10202.1"/>
    <property type="molecule type" value="Genomic_DNA"/>
</dbReference>
<name>A0ABY7EMG5_MYAAR</name>
<evidence type="ECO:0000256" key="1">
    <source>
        <dbReference type="SAM" id="MobiDB-lite"/>
    </source>
</evidence>
<evidence type="ECO:0000313" key="3">
    <source>
        <dbReference type="EMBL" id="WAR10202.1"/>
    </source>
</evidence>
<feature type="domain" description="RAMA" evidence="2">
    <location>
        <begin position="36"/>
        <end position="143"/>
    </location>
</feature>
<proteinExistence type="predicted"/>
<keyword evidence="4" id="KW-1185">Reference proteome</keyword>
<dbReference type="PANTHER" id="PTHR10410">
    <property type="entry name" value="EUKARYOTIC TRANSLATION INITIATION FACTOR 3 -RELATED"/>
    <property type="match status" value="1"/>
</dbReference>
<protein>
    <submittedName>
        <fullName evidence="3">MPND-like protein</fullName>
    </submittedName>
</protein>
<organism evidence="3 4">
    <name type="scientific">Mya arenaria</name>
    <name type="common">Soft-shell clam</name>
    <dbReference type="NCBI Taxonomy" id="6604"/>
    <lineage>
        <taxon>Eukaryota</taxon>
        <taxon>Metazoa</taxon>
        <taxon>Spiralia</taxon>
        <taxon>Lophotrochozoa</taxon>
        <taxon>Mollusca</taxon>
        <taxon>Bivalvia</taxon>
        <taxon>Autobranchia</taxon>
        <taxon>Heteroconchia</taxon>
        <taxon>Euheterodonta</taxon>
        <taxon>Imparidentia</taxon>
        <taxon>Neoheterodontei</taxon>
        <taxon>Myida</taxon>
        <taxon>Myoidea</taxon>
        <taxon>Myidae</taxon>
        <taxon>Mya</taxon>
    </lineage>
</organism>
<evidence type="ECO:0000313" key="4">
    <source>
        <dbReference type="Proteomes" id="UP001164746"/>
    </source>
</evidence>
<dbReference type="InterPro" id="IPR040843">
    <property type="entry name" value="RAMA"/>
</dbReference>
<dbReference type="Proteomes" id="UP001164746">
    <property type="component" value="Chromosome 7"/>
</dbReference>
<feature type="region of interest" description="Disordered" evidence="1">
    <location>
        <begin position="139"/>
        <end position="171"/>
    </location>
</feature>
<dbReference type="Gene3D" id="3.40.140.10">
    <property type="entry name" value="Cytidine Deaminase, domain 2"/>
    <property type="match status" value="1"/>
</dbReference>
<dbReference type="InterPro" id="IPR050242">
    <property type="entry name" value="JAMM_MPN+_peptidase_M67A"/>
</dbReference>
<evidence type="ECO:0000259" key="2">
    <source>
        <dbReference type="Pfam" id="PF18755"/>
    </source>
</evidence>
<reference evidence="3" key="1">
    <citation type="submission" date="2022-11" db="EMBL/GenBank/DDBJ databases">
        <title>Centuries of genome instability and evolution in soft-shell clam transmissible cancer (bioRxiv).</title>
        <authorList>
            <person name="Hart S.F.M."/>
            <person name="Yonemitsu M.A."/>
            <person name="Giersch R.M."/>
            <person name="Beal B.F."/>
            <person name="Arriagada G."/>
            <person name="Davis B.W."/>
            <person name="Ostrander E.A."/>
            <person name="Goff S.P."/>
            <person name="Metzger M.J."/>
        </authorList>
    </citation>
    <scope>NUCLEOTIDE SEQUENCE</scope>
    <source>
        <strain evidence="3">MELC-2E11</strain>
        <tissue evidence="3">Siphon/mantle</tissue>
    </source>
</reference>